<evidence type="ECO:0000256" key="3">
    <source>
        <dbReference type="ARBA" id="ARBA00022723"/>
    </source>
</evidence>
<sequence length="251" mass="28613">MNITQFEQYISILFGEELLTQIEDEYGFTNKTDDEIRKIGYATNLSLETIEEAKKHDVDLMVTHHDAWDFIYGLKEACIEKLKEYDISHFWIHAPLDYVEFGTCTSLMNVLGVDSIIKYSVYQNNSLPGIGEYNKELSFHELVEKMSEKLKEPIRAWQYNDKAVKKIGVLTGAGNSSDAMKMAVEEGCDTYITGEVNLYTIQYAQFVGINLLVGSHTFTEIFGVESLAYKLKALEPSITLTLLPETHFEVM</sequence>
<feature type="binding site" evidence="4">
    <location>
        <position position="220"/>
    </location>
    <ligand>
        <name>a divalent metal cation</name>
        <dbReference type="ChEBI" id="CHEBI:60240"/>
        <label>1</label>
    </ligand>
</feature>
<dbReference type="GO" id="GO:0046872">
    <property type="term" value="F:metal ion binding"/>
    <property type="evidence" value="ECO:0007669"/>
    <property type="project" value="UniProtKB-KW"/>
</dbReference>
<feature type="binding site" evidence="4">
    <location>
        <position position="97"/>
    </location>
    <ligand>
        <name>a divalent metal cation</name>
        <dbReference type="ChEBI" id="CHEBI:60240"/>
        <label>1</label>
    </ligand>
</feature>
<dbReference type="GO" id="GO:0005737">
    <property type="term" value="C:cytoplasm"/>
    <property type="evidence" value="ECO:0007669"/>
    <property type="project" value="TreeGrafter"/>
</dbReference>
<evidence type="ECO:0000313" key="6">
    <source>
        <dbReference type="Proteomes" id="UP001344888"/>
    </source>
</evidence>
<feature type="binding site" evidence="4">
    <location>
        <position position="216"/>
    </location>
    <ligand>
        <name>a divalent metal cation</name>
        <dbReference type="ChEBI" id="CHEBI:60240"/>
        <label>1</label>
    </ligand>
</feature>
<dbReference type="PANTHER" id="PTHR13799:SF14">
    <property type="entry name" value="GTP CYCLOHYDROLASE 1 TYPE 2 HOMOLOG"/>
    <property type="match status" value="1"/>
</dbReference>
<dbReference type="EMBL" id="JARSFG010000001">
    <property type="protein sequence ID" value="MEC1176942.1"/>
    <property type="molecule type" value="Genomic_DNA"/>
</dbReference>
<dbReference type="PANTHER" id="PTHR13799">
    <property type="entry name" value="NGG1 INTERACTING FACTOR 3"/>
    <property type="match status" value="1"/>
</dbReference>
<reference evidence="5 6" key="1">
    <citation type="submission" date="2023-03" db="EMBL/GenBank/DDBJ databases">
        <title>Bacillus Genome Sequencing.</title>
        <authorList>
            <person name="Dunlap C."/>
        </authorList>
    </citation>
    <scope>NUCLEOTIDE SEQUENCE [LARGE SCALE GENOMIC DNA]</scope>
    <source>
        <strain evidence="5 6">B-59205</strain>
    </source>
</reference>
<comment type="similarity">
    <text evidence="1">Belongs to the GTP cyclohydrolase I type 2/NIF3 family.</text>
</comment>
<evidence type="ECO:0000256" key="2">
    <source>
        <dbReference type="ARBA" id="ARBA00022112"/>
    </source>
</evidence>
<dbReference type="InterPro" id="IPR002678">
    <property type="entry name" value="DUF34/NIF3"/>
</dbReference>
<feature type="binding site" evidence="4">
    <location>
        <position position="65"/>
    </location>
    <ligand>
        <name>a divalent metal cation</name>
        <dbReference type="ChEBI" id="CHEBI:60240"/>
        <label>1</label>
    </ligand>
</feature>
<dbReference type="Gene3D" id="3.40.1390.30">
    <property type="entry name" value="NIF3 (NGG1p interacting factor 3)-like"/>
    <property type="match status" value="2"/>
</dbReference>
<dbReference type="Pfam" id="PF01784">
    <property type="entry name" value="DUF34_NIF3"/>
    <property type="match status" value="1"/>
</dbReference>
<evidence type="ECO:0000313" key="5">
    <source>
        <dbReference type="EMBL" id="MEC1176942.1"/>
    </source>
</evidence>
<dbReference type="RefSeq" id="WP_326121135.1">
    <property type="nucleotide sequence ID" value="NZ_JARSFG010000001.1"/>
</dbReference>
<dbReference type="SUPFAM" id="SSF102705">
    <property type="entry name" value="NIF3 (NGG1p interacting factor 3)-like"/>
    <property type="match status" value="1"/>
</dbReference>
<keyword evidence="3 4" id="KW-0479">Metal-binding</keyword>
<protein>
    <recommendedName>
        <fullName evidence="2">GTP cyclohydrolase 1 type 2 homolog</fullName>
    </recommendedName>
</protein>
<gene>
    <name evidence="5" type="ORF">P9B03_00370</name>
</gene>
<evidence type="ECO:0000256" key="1">
    <source>
        <dbReference type="ARBA" id="ARBA00006964"/>
    </source>
</evidence>
<feature type="binding site" evidence="4">
    <location>
        <position position="64"/>
    </location>
    <ligand>
        <name>a divalent metal cation</name>
        <dbReference type="ChEBI" id="CHEBI:60240"/>
        <label>2</label>
    </ligand>
</feature>
<name>A0AAW9NGX2_9BACL</name>
<proteinExistence type="inferred from homology"/>
<dbReference type="Proteomes" id="UP001344888">
    <property type="component" value="Unassembled WGS sequence"/>
</dbReference>
<keyword evidence="6" id="KW-1185">Reference proteome</keyword>
<organism evidence="5 6">
    <name type="scientific">Metasolibacillus meyeri</name>
    <dbReference type="NCBI Taxonomy" id="1071052"/>
    <lineage>
        <taxon>Bacteria</taxon>
        <taxon>Bacillati</taxon>
        <taxon>Bacillota</taxon>
        <taxon>Bacilli</taxon>
        <taxon>Bacillales</taxon>
        <taxon>Caryophanaceae</taxon>
        <taxon>Metasolibacillus</taxon>
    </lineage>
</organism>
<dbReference type="InterPro" id="IPR036069">
    <property type="entry name" value="DUF34/NIF3_sf"/>
</dbReference>
<evidence type="ECO:0000256" key="4">
    <source>
        <dbReference type="PIRSR" id="PIRSR602678-1"/>
    </source>
</evidence>
<accession>A0AAW9NGX2</accession>
<comment type="caution">
    <text evidence="5">The sequence shown here is derived from an EMBL/GenBank/DDBJ whole genome shotgun (WGS) entry which is preliminary data.</text>
</comment>
<dbReference type="AlphaFoldDB" id="A0AAW9NGX2"/>